<evidence type="ECO:0000313" key="5">
    <source>
        <dbReference type="EMBL" id="MBI2876681.1"/>
    </source>
</evidence>
<reference evidence="5" key="1">
    <citation type="submission" date="2020-07" db="EMBL/GenBank/DDBJ databases">
        <title>Huge and variable diversity of episymbiotic CPR bacteria and DPANN archaea in groundwater ecosystems.</title>
        <authorList>
            <person name="He C.Y."/>
            <person name="Keren R."/>
            <person name="Whittaker M."/>
            <person name="Farag I.F."/>
            <person name="Doudna J."/>
            <person name="Cate J.H.D."/>
            <person name="Banfield J.F."/>
        </authorList>
    </citation>
    <scope>NUCLEOTIDE SEQUENCE</scope>
    <source>
        <strain evidence="5">NC_groundwater_672_Ag_B-0.1um_62_36</strain>
    </source>
</reference>
<keyword evidence="1" id="KW-0145">Chemotaxis</keyword>
<evidence type="ECO:0000256" key="2">
    <source>
        <dbReference type="ARBA" id="ARBA00029447"/>
    </source>
</evidence>
<sequence length="119" mass="12991">SQEVETGVGLARKAGDHLDQIVLASKQVWDMVQQIAVAADEQSRVIQEVAASLEAVARVTDQTSAGADQSLTSTRSLDQMTTELKELIGRFKLDGANGSEKQEALSLWRERTPARRALR</sequence>
<evidence type="ECO:0000313" key="6">
    <source>
        <dbReference type="Proteomes" id="UP000769766"/>
    </source>
</evidence>
<dbReference type="Proteomes" id="UP000769766">
    <property type="component" value="Unassembled WGS sequence"/>
</dbReference>
<feature type="domain" description="Methyl-accepting transducer" evidence="4">
    <location>
        <begin position="2"/>
        <end position="60"/>
    </location>
</feature>
<dbReference type="InterPro" id="IPR051310">
    <property type="entry name" value="MCP_chemotaxis"/>
</dbReference>
<proteinExistence type="inferred from homology"/>
<name>A0A932CPF8_UNCTE</name>
<dbReference type="InterPro" id="IPR004089">
    <property type="entry name" value="MCPsignal_dom"/>
</dbReference>
<dbReference type="PANTHER" id="PTHR43531">
    <property type="entry name" value="PROTEIN ICFG"/>
    <property type="match status" value="1"/>
</dbReference>
<feature type="compositionally biased region" description="Basic and acidic residues" evidence="3">
    <location>
        <begin position="100"/>
        <end position="113"/>
    </location>
</feature>
<evidence type="ECO:0000256" key="3">
    <source>
        <dbReference type="SAM" id="MobiDB-lite"/>
    </source>
</evidence>
<feature type="non-terminal residue" evidence="5">
    <location>
        <position position="1"/>
    </location>
</feature>
<dbReference type="GO" id="GO:0005886">
    <property type="term" value="C:plasma membrane"/>
    <property type="evidence" value="ECO:0007669"/>
    <property type="project" value="TreeGrafter"/>
</dbReference>
<accession>A0A932CPF8</accession>
<dbReference type="GO" id="GO:0007165">
    <property type="term" value="P:signal transduction"/>
    <property type="evidence" value="ECO:0007669"/>
    <property type="project" value="InterPro"/>
</dbReference>
<evidence type="ECO:0000256" key="1">
    <source>
        <dbReference type="ARBA" id="ARBA00022500"/>
    </source>
</evidence>
<dbReference type="SUPFAM" id="SSF58104">
    <property type="entry name" value="Methyl-accepting chemotaxis protein (MCP) signaling domain"/>
    <property type="match status" value="1"/>
</dbReference>
<feature type="region of interest" description="Disordered" evidence="3">
    <location>
        <begin position="98"/>
        <end position="119"/>
    </location>
</feature>
<dbReference type="GO" id="GO:0006935">
    <property type="term" value="P:chemotaxis"/>
    <property type="evidence" value="ECO:0007669"/>
    <property type="project" value="UniProtKB-KW"/>
</dbReference>
<dbReference type="Pfam" id="PF00015">
    <property type="entry name" value="MCPsignal"/>
    <property type="match status" value="1"/>
</dbReference>
<dbReference type="GO" id="GO:0004888">
    <property type="term" value="F:transmembrane signaling receptor activity"/>
    <property type="evidence" value="ECO:0007669"/>
    <property type="project" value="TreeGrafter"/>
</dbReference>
<dbReference type="EMBL" id="JACPRF010000220">
    <property type="protein sequence ID" value="MBI2876681.1"/>
    <property type="molecule type" value="Genomic_DNA"/>
</dbReference>
<gene>
    <name evidence="5" type="ORF">HYY20_07350</name>
</gene>
<protein>
    <recommendedName>
        <fullName evidence="4">Methyl-accepting transducer domain-containing protein</fullName>
    </recommendedName>
</protein>
<dbReference type="Gene3D" id="1.10.287.950">
    <property type="entry name" value="Methyl-accepting chemotaxis protein"/>
    <property type="match status" value="1"/>
</dbReference>
<comment type="similarity">
    <text evidence="2">Belongs to the methyl-accepting chemotaxis (MCP) protein family.</text>
</comment>
<evidence type="ECO:0000259" key="4">
    <source>
        <dbReference type="Pfam" id="PF00015"/>
    </source>
</evidence>
<comment type="caution">
    <text evidence="5">The sequence shown here is derived from an EMBL/GenBank/DDBJ whole genome shotgun (WGS) entry which is preliminary data.</text>
</comment>
<dbReference type="PANTHER" id="PTHR43531:SF11">
    <property type="entry name" value="METHYL-ACCEPTING CHEMOTAXIS PROTEIN 3"/>
    <property type="match status" value="1"/>
</dbReference>
<dbReference type="AlphaFoldDB" id="A0A932CPF8"/>
<organism evidence="5 6">
    <name type="scientific">Tectimicrobiota bacterium</name>
    <dbReference type="NCBI Taxonomy" id="2528274"/>
    <lineage>
        <taxon>Bacteria</taxon>
        <taxon>Pseudomonadati</taxon>
        <taxon>Nitrospinota/Tectimicrobiota group</taxon>
        <taxon>Candidatus Tectimicrobiota</taxon>
    </lineage>
</organism>